<organism evidence="1 2">
    <name type="scientific">Colletotrichum truncatum</name>
    <name type="common">Anthracnose fungus</name>
    <name type="synonym">Colletotrichum capsici</name>
    <dbReference type="NCBI Taxonomy" id="5467"/>
    <lineage>
        <taxon>Eukaryota</taxon>
        <taxon>Fungi</taxon>
        <taxon>Dikarya</taxon>
        <taxon>Ascomycota</taxon>
        <taxon>Pezizomycotina</taxon>
        <taxon>Sordariomycetes</taxon>
        <taxon>Hypocreomycetidae</taxon>
        <taxon>Glomerellales</taxon>
        <taxon>Glomerellaceae</taxon>
        <taxon>Colletotrichum</taxon>
        <taxon>Colletotrichum truncatum species complex</taxon>
    </lineage>
</organism>
<keyword evidence="2" id="KW-1185">Reference proteome</keyword>
<gene>
    <name evidence="1" type="ORF">CTRU02_214722</name>
</gene>
<evidence type="ECO:0000313" key="1">
    <source>
        <dbReference type="EMBL" id="KAL0930647.1"/>
    </source>
</evidence>
<comment type="caution">
    <text evidence="1">The sequence shown here is derived from an EMBL/GenBank/DDBJ whole genome shotgun (WGS) entry which is preliminary data.</text>
</comment>
<evidence type="ECO:0000313" key="2">
    <source>
        <dbReference type="Proteomes" id="UP000805649"/>
    </source>
</evidence>
<dbReference type="EMBL" id="VUJX02000011">
    <property type="protein sequence ID" value="KAL0930647.1"/>
    <property type="molecule type" value="Genomic_DNA"/>
</dbReference>
<dbReference type="Proteomes" id="UP000805649">
    <property type="component" value="Unassembled WGS sequence"/>
</dbReference>
<name>A0ACC3YGW5_COLTU</name>
<proteinExistence type="predicted"/>
<reference evidence="1 2" key="1">
    <citation type="journal article" date="2020" name="Phytopathology">
        <title>Genome Sequence Resources of Colletotrichum truncatum, C. plurivorum, C. musicola, and C. sojae: Four Species Pathogenic to Soybean (Glycine max).</title>
        <authorList>
            <person name="Rogerio F."/>
            <person name="Boufleur T.R."/>
            <person name="Ciampi-Guillardi M."/>
            <person name="Sukno S.A."/>
            <person name="Thon M.R."/>
            <person name="Massola Junior N.S."/>
            <person name="Baroncelli R."/>
        </authorList>
    </citation>
    <scope>NUCLEOTIDE SEQUENCE [LARGE SCALE GENOMIC DNA]</scope>
    <source>
        <strain evidence="1 2">CMES1059</strain>
    </source>
</reference>
<sequence length="104" mass="11468">MFSVEDPNSDSGSQNFRQTASAKKRWPFCCNILRAVLQAKANGPMVRRSVEHYIHRQAAVPVPIPVPVIRKLPLSCLVANSGARSVKRTNNKPANVATPAQYEL</sequence>
<protein>
    <submittedName>
        <fullName evidence="1">Uncharacterized protein</fullName>
    </submittedName>
</protein>
<accession>A0ACC3YGW5</accession>